<dbReference type="Pfam" id="PF13385">
    <property type="entry name" value="Laminin_G_3"/>
    <property type="match status" value="1"/>
</dbReference>
<feature type="signal peptide" evidence="1">
    <location>
        <begin position="1"/>
        <end position="23"/>
    </location>
</feature>
<sequence length="399" mass="44501">MKRLNVIRNIFFMLLVIGAGALASCNDANYQKLGIHAYIEEALASTGTKITVLAEGETTMNLNIHLSDLSSVDNHYQLVPDQTVLDEYNQVNGTDYTMLPSDYYTLPKDIIIAAGEYNAKTVSIPIKAFSKEMNDSGESYALPLKLVEQDGSAAAMASTGTFVIAAGSIMKYPVPMFTHAVNMHVDRYTESPETYGQYTIEVRFQVSNTADRDRAIFKNLADDASFVLLRFEDPQTNTNDHKAHALVQIVGRNRLYMNPTYSFEPNKWQHLALTCDGSNYRLYINGVYAGTKEIPSGPTTFSDVNWFCKGDDNRDPWANCKILMNEARIWSTCRTELQIQNNMTMISPKSPGLEAYWHFTEGKGNVFEDSTGKGHTLTTSSTPVWIEGVLSTDIATPWP</sequence>
<dbReference type="SUPFAM" id="SSF49899">
    <property type="entry name" value="Concanavalin A-like lectins/glucanases"/>
    <property type="match status" value="1"/>
</dbReference>
<dbReference type="GO" id="GO:0005975">
    <property type="term" value="P:carbohydrate metabolic process"/>
    <property type="evidence" value="ECO:0007669"/>
    <property type="project" value="UniProtKB-ARBA"/>
</dbReference>
<reference evidence="3" key="1">
    <citation type="submission" date="2020-08" db="EMBL/GenBank/DDBJ databases">
        <title>Genomic Encyclopedia of Type Strains, Phase IV (KMG-IV): sequencing the most valuable type-strain genomes for metagenomic binning, comparative biology and taxonomic classification.</title>
        <authorList>
            <person name="Goeker M."/>
        </authorList>
    </citation>
    <scope>NUCLEOTIDE SEQUENCE [LARGE SCALE GENOMIC DNA]</scope>
    <source>
        <strain evidence="3">DSM 105720</strain>
    </source>
</reference>
<feature type="domain" description="BT-3987-like N-terminal" evidence="2">
    <location>
        <begin position="37"/>
        <end position="152"/>
    </location>
</feature>
<gene>
    <name evidence="3" type="ORF">GGR06_001510</name>
</gene>
<organism evidence="3 4">
    <name type="scientific">Bacteroides reticulotermitis</name>
    <dbReference type="NCBI Taxonomy" id="1133319"/>
    <lineage>
        <taxon>Bacteria</taxon>
        <taxon>Pseudomonadati</taxon>
        <taxon>Bacteroidota</taxon>
        <taxon>Bacteroidia</taxon>
        <taxon>Bacteroidales</taxon>
        <taxon>Bacteroidaceae</taxon>
        <taxon>Bacteroides</taxon>
    </lineage>
</organism>
<comment type="caution">
    <text evidence="3">The sequence shown here is derived from an EMBL/GenBank/DDBJ whole genome shotgun (WGS) entry which is preliminary data.</text>
</comment>
<dbReference type="InterPro" id="IPR013320">
    <property type="entry name" value="ConA-like_dom_sf"/>
</dbReference>
<proteinExistence type="predicted"/>
<protein>
    <recommendedName>
        <fullName evidence="2">BT-3987-like N-terminal domain-containing protein</fullName>
    </recommendedName>
</protein>
<dbReference type="GO" id="GO:0004553">
    <property type="term" value="F:hydrolase activity, hydrolyzing O-glycosyl compounds"/>
    <property type="evidence" value="ECO:0007669"/>
    <property type="project" value="UniProtKB-ARBA"/>
</dbReference>
<dbReference type="Gene3D" id="2.60.40.1740">
    <property type="entry name" value="hypothetical protein (bacova_03559)"/>
    <property type="match status" value="1"/>
</dbReference>
<keyword evidence="4" id="KW-1185">Reference proteome</keyword>
<dbReference type="Pfam" id="PF08522">
    <property type="entry name" value="BT_3987-like_N"/>
    <property type="match status" value="1"/>
</dbReference>
<dbReference type="AlphaFoldDB" id="A0A840D2C7"/>
<name>A0A840D2C7_9BACE</name>
<dbReference type="PROSITE" id="PS51257">
    <property type="entry name" value="PROKAR_LIPOPROTEIN"/>
    <property type="match status" value="1"/>
</dbReference>
<feature type="chain" id="PRO_5032670069" description="BT-3987-like N-terminal domain-containing protein" evidence="1">
    <location>
        <begin position="24"/>
        <end position="399"/>
    </location>
</feature>
<dbReference type="Proteomes" id="UP000560658">
    <property type="component" value="Unassembled WGS sequence"/>
</dbReference>
<dbReference type="InterPro" id="IPR013728">
    <property type="entry name" value="BT_3987-like_N"/>
</dbReference>
<keyword evidence="1" id="KW-0732">Signal</keyword>
<dbReference type="Gene3D" id="2.60.120.200">
    <property type="match status" value="1"/>
</dbReference>
<evidence type="ECO:0000259" key="2">
    <source>
        <dbReference type="Pfam" id="PF08522"/>
    </source>
</evidence>
<evidence type="ECO:0000256" key="1">
    <source>
        <dbReference type="SAM" id="SignalP"/>
    </source>
</evidence>
<accession>A0A840D2C7</accession>
<dbReference type="RefSeq" id="WP_044163373.1">
    <property type="nucleotide sequence ID" value="NZ_JACIER010000005.1"/>
</dbReference>
<dbReference type="EMBL" id="JACIER010000005">
    <property type="protein sequence ID" value="MBB4043724.1"/>
    <property type="molecule type" value="Genomic_DNA"/>
</dbReference>
<evidence type="ECO:0000313" key="3">
    <source>
        <dbReference type="EMBL" id="MBB4043724.1"/>
    </source>
</evidence>
<evidence type="ECO:0000313" key="4">
    <source>
        <dbReference type="Proteomes" id="UP000560658"/>
    </source>
</evidence>